<keyword evidence="2" id="KW-1185">Reference proteome</keyword>
<reference evidence="1 2" key="1">
    <citation type="journal article" date="2013" name="Genome Announc.">
        <title>Draft Genome Sequence of Psychrobacter aquaticus Strain CMS 56T, Isolated from a Cyanobacterial Mat Sample Collected from Water Bodies in the McMurdo Dry Valley Region of Antarctica.</title>
        <authorList>
            <person name="Reddy G.S."/>
            <person name="Ara S."/>
            <person name="Singh A."/>
            <person name="Kumar Pinnaka A."/>
            <person name="Shivaji S."/>
        </authorList>
    </citation>
    <scope>NUCLEOTIDE SEQUENCE [LARGE SCALE GENOMIC DNA]</scope>
    <source>
        <strain evidence="1 2">CMS 56</strain>
    </source>
</reference>
<dbReference type="PATRIC" id="fig|1354303.4.peg.837"/>
<evidence type="ECO:0000313" key="2">
    <source>
        <dbReference type="Proteomes" id="UP000016761"/>
    </source>
</evidence>
<accession>U4T497</accession>
<organism evidence="1 2">
    <name type="scientific">Psychrobacter aquaticus CMS 56</name>
    <dbReference type="NCBI Taxonomy" id="1354303"/>
    <lineage>
        <taxon>Bacteria</taxon>
        <taxon>Pseudomonadati</taxon>
        <taxon>Pseudomonadota</taxon>
        <taxon>Gammaproteobacteria</taxon>
        <taxon>Moraxellales</taxon>
        <taxon>Moraxellaceae</taxon>
        <taxon>Psychrobacter</taxon>
    </lineage>
</organism>
<gene>
    <name evidence="1" type="ORF">M917_0850</name>
</gene>
<proteinExistence type="predicted"/>
<comment type="caution">
    <text evidence="1">The sequence shown here is derived from an EMBL/GenBank/DDBJ whole genome shotgun (WGS) entry which is preliminary data.</text>
</comment>
<dbReference type="STRING" id="1354303.M917_0850"/>
<sequence length="91" mass="10506">MTTEVKVKPKSIVKLKKRSAKAANQLQRIVEPLNYRLKPRGMMVWWDGEEYMLNTEAADRSVGTTLFLDDHCLLQLMAMTDCKLITFLKGF</sequence>
<evidence type="ECO:0000313" key="1">
    <source>
        <dbReference type="EMBL" id="ERL56172.1"/>
    </source>
</evidence>
<name>U4T497_9GAMM</name>
<dbReference type="EMBL" id="AUSW01000015">
    <property type="protein sequence ID" value="ERL56172.1"/>
    <property type="molecule type" value="Genomic_DNA"/>
</dbReference>
<dbReference type="Proteomes" id="UP000016761">
    <property type="component" value="Unassembled WGS sequence"/>
</dbReference>
<dbReference type="RefSeq" id="WP_021813503.1">
    <property type="nucleotide sequence ID" value="NZ_AUSW01000015.1"/>
</dbReference>
<dbReference type="AlphaFoldDB" id="U4T497"/>
<protein>
    <submittedName>
        <fullName evidence="1">Uncharacterized protein</fullName>
    </submittedName>
</protein>